<protein>
    <submittedName>
        <fullName evidence="5">Succinate dehydrogenase [ubiquinone] flavoprotein subunit, mitochondrial-like</fullName>
    </submittedName>
</protein>
<accession>A0A6I9X667</accession>
<dbReference type="AlphaFoldDB" id="A0A6I9X667"/>
<dbReference type="Gene3D" id="3.50.50.60">
    <property type="entry name" value="FAD/NAD(P)-binding domain"/>
    <property type="match status" value="1"/>
</dbReference>
<keyword evidence="1" id="KW-0285">Flavoprotein</keyword>
<gene>
    <name evidence="5" type="primary">LOC105434313</name>
</gene>
<feature type="domain" description="FAD-dependent oxidoreductase 2 FAD-binding" evidence="3">
    <location>
        <begin position="1"/>
        <end position="48"/>
    </location>
</feature>
<dbReference type="InterPro" id="IPR036188">
    <property type="entry name" value="FAD/NAD-bd_sf"/>
</dbReference>
<dbReference type="PANTHER" id="PTHR11632:SF51">
    <property type="entry name" value="SUCCINATE DEHYDROGENASE [UBIQUINONE] FLAVOPROTEIN SUBUNIT, MITOCHONDRIAL"/>
    <property type="match status" value="1"/>
</dbReference>
<dbReference type="Pfam" id="PF00890">
    <property type="entry name" value="FAD_binding_2"/>
    <property type="match status" value="1"/>
</dbReference>
<proteinExistence type="predicted"/>
<dbReference type="GO" id="GO:0009055">
    <property type="term" value="F:electron transfer activity"/>
    <property type="evidence" value="ECO:0007669"/>
    <property type="project" value="TreeGrafter"/>
</dbReference>
<evidence type="ECO:0000256" key="2">
    <source>
        <dbReference type="ARBA" id="ARBA00023002"/>
    </source>
</evidence>
<organism evidence="4 5">
    <name type="scientific">Pogonomyrmex barbatus</name>
    <name type="common">red harvester ant</name>
    <dbReference type="NCBI Taxonomy" id="144034"/>
    <lineage>
        <taxon>Eukaryota</taxon>
        <taxon>Metazoa</taxon>
        <taxon>Ecdysozoa</taxon>
        <taxon>Arthropoda</taxon>
        <taxon>Hexapoda</taxon>
        <taxon>Insecta</taxon>
        <taxon>Pterygota</taxon>
        <taxon>Neoptera</taxon>
        <taxon>Endopterygota</taxon>
        <taxon>Hymenoptera</taxon>
        <taxon>Apocrita</taxon>
        <taxon>Aculeata</taxon>
        <taxon>Formicoidea</taxon>
        <taxon>Formicidae</taxon>
        <taxon>Myrmicinae</taxon>
        <taxon>Pogonomyrmex</taxon>
    </lineage>
</organism>
<dbReference type="RefSeq" id="XP_011648305.1">
    <property type="nucleotide sequence ID" value="XM_011650003.2"/>
</dbReference>
<evidence type="ECO:0000259" key="3">
    <source>
        <dbReference type="Pfam" id="PF00890"/>
    </source>
</evidence>
<reference evidence="5" key="1">
    <citation type="submission" date="2025-08" db="UniProtKB">
        <authorList>
            <consortium name="RefSeq"/>
        </authorList>
    </citation>
    <scope>IDENTIFICATION</scope>
</reference>
<dbReference type="GO" id="GO:0050660">
    <property type="term" value="F:flavin adenine dinucleotide binding"/>
    <property type="evidence" value="ECO:0007669"/>
    <property type="project" value="TreeGrafter"/>
</dbReference>
<dbReference type="GO" id="GO:0006121">
    <property type="term" value="P:mitochondrial electron transport, succinate to ubiquinone"/>
    <property type="evidence" value="ECO:0007669"/>
    <property type="project" value="TreeGrafter"/>
</dbReference>
<dbReference type="InterPro" id="IPR003953">
    <property type="entry name" value="FAD-dep_OxRdtase_2_FAD-bd"/>
</dbReference>
<keyword evidence="2" id="KW-0560">Oxidoreductase</keyword>
<evidence type="ECO:0000256" key="1">
    <source>
        <dbReference type="ARBA" id="ARBA00022630"/>
    </source>
</evidence>
<dbReference type="InterPro" id="IPR030664">
    <property type="entry name" value="SdhA/FrdA/AprA"/>
</dbReference>
<evidence type="ECO:0000313" key="4">
    <source>
        <dbReference type="Proteomes" id="UP000504615"/>
    </source>
</evidence>
<dbReference type="GO" id="GO:0008177">
    <property type="term" value="F:succinate dehydrogenase (quinone) activity"/>
    <property type="evidence" value="ECO:0007669"/>
    <property type="project" value="TreeGrafter"/>
</dbReference>
<dbReference type="KEGG" id="pbar:105434313"/>
<dbReference type="PANTHER" id="PTHR11632">
    <property type="entry name" value="SUCCINATE DEHYDROGENASE 2 FLAVOPROTEIN SUBUNIT"/>
    <property type="match status" value="1"/>
</dbReference>
<evidence type="ECO:0000313" key="5">
    <source>
        <dbReference type="RefSeq" id="XP_011648305.1"/>
    </source>
</evidence>
<dbReference type="OrthoDB" id="7633438at2759"/>
<keyword evidence="4" id="KW-1185">Reference proteome</keyword>
<dbReference type="SUPFAM" id="SSF51905">
    <property type="entry name" value="FAD/NAD(P)-binding domain"/>
    <property type="match status" value="1"/>
</dbReference>
<name>A0A6I9X667_9HYME</name>
<sequence length="126" mass="13987">MGGVPTNWRAQVLTRENEEDRPIEGLWAAGESACASVHGANRLGANSLLEIVVFGKAIADQIDCIARPGERHEDLPSVRKKKLGCLRNIPHLYLKRQFFIVANLTESYIAASQGRRLSSPKFDILF</sequence>
<dbReference type="GO" id="GO:0005739">
    <property type="term" value="C:mitochondrion"/>
    <property type="evidence" value="ECO:0007669"/>
    <property type="project" value="GOC"/>
</dbReference>
<dbReference type="Proteomes" id="UP000504615">
    <property type="component" value="Unplaced"/>
</dbReference>
<dbReference type="GeneID" id="105434313"/>